<dbReference type="PANTHER" id="PTHR12135">
    <property type="entry name" value="DNA REPAIR PROTEIN XP-C / RAD4"/>
    <property type="match status" value="1"/>
</dbReference>
<dbReference type="OrthoDB" id="300780at2759"/>
<feature type="compositionally biased region" description="Basic residues" evidence="6">
    <location>
        <begin position="175"/>
        <end position="197"/>
    </location>
</feature>
<dbReference type="Gene3D" id="3.30.70.2460">
    <property type="entry name" value="Rad4, beta-hairpin domain BHD3"/>
    <property type="match status" value="1"/>
</dbReference>
<dbReference type="SMART" id="SM01032">
    <property type="entry name" value="BHD_3"/>
    <property type="match status" value="1"/>
</dbReference>
<evidence type="ECO:0000256" key="4">
    <source>
        <dbReference type="ARBA" id="ARBA00023204"/>
    </source>
</evidence>
<dbReference type="SMART" id="SM01031">
    <property type="entry name" value="BHD_2"/>
    <property type="match status" value="1"/>
</dbReference>
<reference evidence="10 11" key="2">
    <citation type="submission" date="2016-08" db="EMBL/GenBank/DDBJ databases">
        <title>Pervasive Adenine N6-methylation of Active Genes in Fungi.</title>
        <authorList>
            <consortium name="DOE Joint Genome Institute"/>
            <person name="Mondo S.J."/>
            <person name="Dannebaum R.O."/>
            <person name="Kuo R.C."/>
            <person name="Labutti K."/>
            <person name="Haridas S."/>
            <person name="Kuo A."/>
            <person name="Salamov A."/>
            <person name="Ahrendt S.R."/>
            <person name="Lipzen A."/>
            <person name="Sullivan W."/>
            <person name="Andreopoulos W.B."/>
            <person name="Clum A."/>
            <person name="Lindquist E."/>
            <person name="Daum C."/>
            <person name="Ramamoorthy G.K."/>
            <person name="Gryganskyi A."/>
            <person name="Culley D."/>
            <person name="Magnuson J.K."/>
            <person name="James T.Y."/>
            <person name="O'Malley M.A."/>
            <person name="Stajich J.E."/>
            <person name="Spatafora J.W."/>
            <person name="Visel A."/>
            <person name="Grigoriev I.V."/>
        </authorList>
    </citation>
    <scope>NUCLEOTIDE SEQUENCE [LARGE SCALE GENOMIC DNA]</scope>
    <source>
        <strain evidence="11">finn</strain>
    </source>
</reference>
<feature type="domain" description="Rad4 beta-hairpin" evidence="8">
    <location>
        <begin position="1107"/>
        <end position="1177"/>
    </location>
</feature>
<evidence type="ECO:0000256" key="2">
    <source>
        <dbReference type="ARBA" id="ARBA00009525"/>
    </source>
</evidence>
<feature type="compositionally biased region" description="Acidic residues" evidence="6">
    <location>
        <begin position="499"/>
        <end position="509"/>
    </location>
</feature>
<feature type="region of interest" description="Disordered" evidence="6">
    <location>
        <begin position="261"/>
        <end position="314"/>
    </location>
</feature>
<feature type="region of interest" description="Disordered" evidence="6">
    <location>
        <begin position="355"/>
        <end position="408"/>
    </location>
</feature>
<feature type="compositionally biased region" description="Basic and acidic residues" evidence="6">
    <location>
        <begin position="835"/>
        <end position="848"/>
    </location>
</feature>
<proteinExistence type="inferred from homology"/>
<feature type="compositionally biased region" description="Acidic residues" evidence="6">
    <location>
        <begin position="1305"/>
        <end position="1315"/>
    </location>
</feature>
<dbReference type="InterPro" id="IPR004583">
    <property type="entry name" value="DNA_repair_Rad4"/>
</dbReference>
<keyword evidence="3" id="KW-0227">DNA damage</keyword>
<keyword evidence="5" id="KW-0539">Nucleus</keyword>
<dbReference type="InterPro" id="IPR018328">
    <property type="entry name" value="Rad4_beta-hairpin_dom3"/>
</dbReference>
<feature type="region of interest" description="Disordered" evidence="6">
    <location>
        <begin position="635"/>
        <end position="658"/>
    </location>
</feature>
<dbReference type="InterPro" id="IPR042488">
    <property type="entry name" value="Rad4_BHD3_sf"/>
</dbReference>
<keyword evidence="4" id="KW-0234">DNA repair</keyword>
<feature type="region of interest" description="Disordered" evidence="6">
    <location>
        <begin position="1299"/>
        <end position="1328"/>
    </location>
</feature>
<feature type="region of interest" description="Disordered" evidence="6">
    <location>
        <begin position="151"/>
        <end position="209"/>
    </location>
</feature>
<dbReference type="Pfam" id="PF10405">
    <property type="entry name" value="BHD_3"/>
    <property type="match status" value="1"/>
</dbReference>
<feature type="region of interest" description="Disordered" evidence="6">
    <location>
        <begin position="485"/>
        <end position="622"/>
    </location>
</feature>
<evidence type="ECO:0000256" key="3">
    <source>
        <dbReference type="ARBA" id="ARBA00022763"/>
    </source>
</evidence>
<sequence length="1328" mass="154972">MVKKLTLSLSKTNTSKLKRKLTRDQIENDTKIIKIAKKAPKTKSSKRKNTPIKEEIITTKKIELEEDEGEVIDIEGLDDDEDLLFYPDSNSSFISSPIIPSISKPKQRNVNNETIHVISDISDQESNFLEISKNSLSSTLTEENIIKEKEKKDSNVNIRNKKNSNKKKENSTLKSKTKSKNKKTPVKKAGKRRKTITKRKEESSEEEEIEIDITDDDETYINLDIENNNLEEKEEPIPISLEFEKAVDIKDKNSENELENYLTNNSDNDSDYIVNKRNVKNKKKRSASSTKSKSKKSSKKAKIEENDIEKENDDKTIVVKKEKIDKFDKEDNEVTKSKIKNKEIINHLVKHEIESSNYEEEEKIITKKPRKIKETEEITGLKDVKKENRKKSNKIKKEEKKESVSNDIVKANQEEPVLNKIKHEIIQENDNKIENTNNSIIEKSNKDVVKKEEKEVENVEEESGFVEDGFEEIDFEEIEFEENFQWNNNASKEKIEEKKEEEEEEEEEEKLLKRKRREFVSETPKFEDEEDNEILEKADNDEVIKFEEDLNYEKKEEEKEKKEELIIKSLEINTPIDPEKSVNIEVEIEGEKSSQQQQDLEKEGNNKNKPSKSSKGPPLKIKTDEFKLMNSLSVEDNFSEESEDEDEDENWEQIEISTQPITKIDKESKLQKLSSSDDLLLSQQSITITFDKDELKKKKNKGINKYDRIVRELTHQVNLLFLLGTCKAWNNWSNSERIKNLSLSVLPSSILSISENNHKLGLDDFYSSLKQFCEWFRSFVGLFQSNKEENEEDNVMNHSTSITTSKSSSNRRSKKKSNTSEESSSTSRQSRRKNVKNENDSSKDEKSKSVKKKKSKKKEEDDDKEDNEVEEKKQEKESKKFLIKNNIELELLFEEPQFTERFENARNLYIIIFVALARIAGYRCNYVASLHPIPLSFAKKKTTNNEAIELWAEIYCKKAKRWVPVNPLNKHSVYPIPKQLITNEFNELSYIITIDYDGFIKERTKRYAKDFLTFTRKLRLKNDAKWWEVNVIKRYFSSNVIDDSDEEVPDEEEEKQPLPTSISGFLNHPLYVLERHIKKYEVLYKKEPILGYIRKEAIYPRSNVRPVNTKEYWIRQGLSIKEGAEPPKYVKSKVYTIKKKRMIEFSKQNAVLGKDFNLGDEMVPLYGDWQTEPYVSPPVKDGIVPKSEFGNIDMFKPSMLPAGGTHLKIQGLGPLARKLNIDFANAVIGFDFHLGHCVPVIDGIVVATENVDLLLSKFEEFELEKFKKFMAKRQKRILSNWRRLIRGLITREELRAKYGKKKDDDDVEEDDDDDKEEMKNPISPFEIN</sequence>
<dbReference type="STRING" id="1754191.A0A1Y1VD74"/>
<dbReference type="Pfam" id="PF10403">
    <property type="entry name" value="BHD_1"/>
    <property type="match status" value="1"/>
</dbReference>
<dbReference type="Gene3D" id="3.90.260.10">
    <property type="entry name" value="Transglutaminase-like"/>
    <property type="match status" value="1"/>
</dbReference>
<dbReference type="SUPFAM" id="SSF54001">
    <property type="entry name" value="Cysteine proteinases"/>
    <property type="match status" value="1"/>
</dbReference>
<dbReference type="GO" id="GO:0000111">
    <property type="term" value="C:nucleotide-excision repair factor 2 complex"/>
    <property type="evidence" value="ECO:0007669"/>
    <property type="project" value="TreeGrafter"/>
</dbReference>
<dbReference type="FunFam" id="3.30.70.2460:FF:000001">
    <property type="entry name" value="DNA repair protein Rad4 family"/>
    <property type="match status" value="1"/>
</dbReference>
<organism evidence="10 11">
    <name type="scientific">Piromyces finnis</name>
    <dbReference type="NCBI Taxonomy" id="1754191"/>
    <lineage>
        <taxon>Eukaryota</taxon>
        <taxon>Fungi</taxon>
        <taxon>Fungi incertae sedis</taxon>
        <taxon>Chytridiomycota</taxon>
        <taxon>Chytridiomycota incertae sedis</taxon>
        <taxon>Neocallimastigomycetes</taxon>
        <taxon>Neocallimastigales</taxon>
        <taxon>Neocallimastigaceae</taxon>
        <taxon>Piromyces</taxon>
    </lineage>
</organism>
<evidence type="ECO:0000256" key="6">
    <source>
        <dbReference type="SAM" id="MobiDB-lite"/>
    </source>
</evidence>
<comment type="caution">
    <text evidence="10">The sequence shown here is derived from an EMBL/GenBank/DDBJ whole genome shotgun (WGS) entry which is preliminary data.</text>
</comment>
<name>A0A1Y1VD74_9FUNG</name>
<accession>A0A1Y1VD74</accession>
<evidence type="ECO:0000259" key="8">
    <source>
        <dbReference type="SMART" id="SM01031"/>
    </source>
</evidence>
<dbReference type="SMART" id="SM01030">
    <property type="entry name" value="BHD_1"/>
    <property type="match status" value="1"/>
</dbReference>
<dbReference type="GO" id="GO:0071942">
    <property type="term" value="C:XPC complex"/>
    <property type="evidence" value="ECO:0007669"/>
    <property type="project" value="TreeGrafter"/>
</dbReference>
<dbReference type="PANTHER" id="PTHR12135:SF0">
    <property type="entry name" value="DNA REPAIR PROTEIN COMPLEMENTING XP-C CELLS"/>
    <property type="match status" value="1"/>
</dbReference>
<feature type="compositionally biased region" description="Acidic residues" evidence="6">
    <location>
        <begin position="860"/>
        <end position="869"/>
    </location>
</feature>
<feature type="compositionally biased region" description="Acidic residues" evidence="6">
    <location>
        <begin position="637"/>
        <end position="652"/>
    </location>
</feature>
<dbReference type="Pfam" id="PF03835">
    <property type="entry name" value="Rad4"/>
    <property type="match status" value="1"/>
</dbReference>
<dbReference type="EMBL" id="MCFH01000013">
    <property type="protein sequence ID" value="ORX53349.1"/>
    <property type="molecule type" value="Genomic_DNA"/>
</dbReference>
<feature type="compositionally biased region" description="Basic and acidic residues" evidence="6">
    <location>
        <begin position="534"/>
        <end position="566"/>
    </location>
</feature>
<dbReference type="InterPro" id="IPR018327">
    <property type="entry name" value="BHD_2"/>
</dbReference>
<dbReference type="GO" id="GO:0003684">
    <property type="term" value="F:damaged DNA binding"/>
    <property type="evidence" value="ECO:0007669"/>
    <property type="project" value="InterPro"/>
</dbReference>
<feature type="compositionally biased region" description="Basic residues" evidence="6">
    <location>
        <begin position="277"/>
        <end position="300"/>
    </location>
</feature>
<evidence type="ECO:0000259" key="9">
    <source>
        <dbReference type="SMART" id="SM01032"/>
    </source>
</evidence>
<evidence type="ECO:0000256" key="5">
    <source>
        <dbReference type="ARBA" id="ARBA00023242"/>
    </source>
</evidence>
<dbReference type="GO" id="GO:0006289">
    <property type="term" value="P:nucleotide-excision repair"/>
    <property type="evidence" value="ECO:0007669"/>
    <property type="project" value="InterPro"/>
</dbReference>
<feature type="compositionally biased region" description="Low complexity" evidence="6">
    <location>
        <begin position="607"/>
        <end position="618"/>
    </location>
</feature>
<comment type="subcellular location">
    <subcellularLocation>
        <location evidence="1">Nucleus</location>
    </subcellularLocation>
</comment>
<dbReference type="InterPro" id="IPR036985">
    <property type="entry name" value="Transglutaminase-like_sf"/>
</dbReference>
<comment type="similarity">
    <text evidence="2">Belongs to the XPC family.</text>
</comment>
<dbReference type="InterPro" id="IPR018326">
    <property type="entry name" value="Rad4_beta-hairpin_dom1"/>
</dbReference>
<protein>
    <submittedName>
        <fullName evidence="10">Rad4-domain-containing protein</fullName>
    </submittedName>
</protein>
<feature type="compositionally biased region" description="Basic and acidic residues" evidence="6">
    <location>
        <begin position="372"/>
        <end position="386"/>
    </location>
</feature>
<evidence type="ECO:0000259" key="7">
    <source>
        <dbReference type="SMART" id="SM01030"/>
    </source>
</evidence>
<dbReference type="Pfam" id="PF10404">
    <property type="entry name" value="BHD_2"/>
    <property type="match status" value="1"/>
</dbReference>
<evidence type="ECO:0000313" key="11">
    <source>
        <dbReference type="Proteomes" id="UP000193719"/>
    </source>
</evidence>
<dbReference type="InterPro" id="IPR018325">
    <property type="entry name" value="Rad4/PNGase_transGLS-fold"/>
</dbReference>
<dbReference type="Gene3D" id="2.20.20.110">
    <property type="entry name" value="Rad4, beta-hairpin domain BHD1"/>
    <property type="match status" value="1"/>
</dbReference>
<reference evidence="10 11" key="1">
    <citation type="submission" date="2016-08" db="EMBL/GenBank/DDBJ databases">
        <title>Genomes of anaerobic fungi encode conserved fungal cellulosomes for biomass hydrolysis.</title>
        <authorList>
            <consortium name="DOE Joint Genome Institute"/>
            <person name="Haitjema C.H."/>
            <person name="Gilmore S.P."/>
            <person name="Henske J.K."/>
            <person name="Solomon K.V."/>
            <person name="De Groot R."/>
            <person name="Kuo A."/>
            <person name="Mondo S.J."/>
            <person name="Salamov A.A."/>
            <person name="Labutti K."/>
            <person name="Zhao Z."/>
            <person name="Chiniquy J."/>
            <person name="Barry K."/>
            <person name="Brewer H.M."/>
            <person name="Purvine S.O."/>
            <person name="Wright A.T."/>
            <person name="Boxma B."/>
            <person name="Van Alen T."/>
            <person name="Hackstein J.H."/>
            <person name="Baker S.E."/>
            <person name="Grigoriev I.V."/>
            <person name="O'Malley M.A."/>
        </authorList>
    </citation>
    <scope>NUCLEOTIDE SEQUENCE [LARGE SCALE GENOMIC DNA]</scope>
    <source>
        <strain evidence="11">finn</strain>
    </source>
</reference>
<feature type="compositionally biased region" description="Basic and acidic residues" evidence="6">
    <location>
        <begin position="395"/>
        <end position="404"/>
    </location>
</feature>
<dbReference type="GO" id="GO:0006298">
    <property type="term" value="P:mismatch repair"/>
    <property type="evidence" value="ECO:0007669"/>
    <property type="project" value="TreeGrafter"/>
</dbReference>
<evidence type="ECO:0000256" key="1">
    <source>
        <dbReference type="ARBA" id="ARBA00004123"/>
    </source>
</evidence>
<feature type="region of interest" description="Disordered" evidence="6">
    <location>
        <begin position="789"/>
        <end position="877"/>
    </location>
</feature>
<dbReference type="GO" id="GO:0003697">
    <property type="term" value="F:single-stranded DNA binding"/>
    <property type="evidence" value="ECO:0007669"/>
    <property type="project" value="TreeGrafter"/>
</dbReference>
<feature type="domain" description="Rad4 beta-hairpin" evidence="7">
    <location>
        <begin position="1054"/>
        <end position="1105"/>
    </location>
</feature>
<dbReference type="Proteomes" id="UP000193719">
    <property type="component" value="Unassembled WGS sequence"/>
</dbReference>
<keyword evidence="11" id="KW-1185">Reference proteome</keyword>
<dbReference type="InterPro" id="IPR038765">
    <property type="entry name" value="Papain-like_cys_pep_sf"/>
</dbReference>
<evidence type="ECO:0000313" key="10">
    <source>
        <dbReference type="EMBL" id="ORX53349.1"/>
    </source>
</evidence>
<gene>
    <name evidence="10" type="ORF">BCR36DRAFT_411125</name>
</gene>
<dbReference type="GO" id="GO:0005737">
    <property type="term" value="C:cytoplasm"/>
    <property type="evidence" value="ECO:0007669"/>
    <property type="project" value="TreeGrafter"/>
</dbReference>
<feature type="domain" description="Rad4 beta-hairpin" evidence="9">
    <location>
        <begin position="1184"/>
        <end position="1258"/>
    </location>
</feature>
<feature type="compositionally biased region" description="Low complexity" evidence="6">
    <location>
        <begin position="799"/>
        <end position="808"/>
    </location>
</feature>